<keyword evidence="2" id="KW-1185">Reference proteome</keyword>
<accession>A0A8H6NT85</accession>
<evidence type="ECO:0000313" key="2">
    <source>
        <dbReference type="Proteomes" id="UP000639643"/>
    </source>
</evidence>
<organism evidence="1 2">
    <name type="scientific">Colletotrichum musicola</name>
    <dbReference type="NCBI Taxonomy" id="2175873"/>
    <lineage>
        <taxon>Eukaryota</taxon>
        <taxon>Fungi</taxon>
        <taxon>Dikarya</taxon>
        <taxon>Ascomycota</taxon>
        <taxon>Pezizomycotina</taxon>
        <taxon>Sordariomycetes</taxon>
        <taxon>Hypocreomycetidae</taxon>
        <taxon>Glomerellales</taxon>
        <taxon>Glomerellaceae</taxon>
        <taxon>Colletotrichum</taxon>
        <taxon>Colletotrichum orchidearum species complex</taxon>
    </lineage>
</organism>
<gene>
    <name evidence="1" type="ORF">CMUS01_03322</name>
</gene>
<reference evidence="1" key="1">
    <citation type="journal article" date="2020" name="Phytopathology">
        <title>Genome Sequence Resources of Colletotrichum truncatum, C. plurivorum, C. musicola, and C. sojae: Four Species Pathogenic to Soybean (Glycine max).</title>
        <authorList>
            <person name="Rogerio F."/>
            <person name="Boufleur T.R."/>
            <person name="Ciampi-Guillardi M."/>
            <person name="Sukno S.A."/>
            <person name="Thon M.R."/>
            <person name="Massola Junior N.S."/>
            <person name="Baroncelli R."/>
        </authorList>
    </citation>
    <scope>NUCLEOTIDE SEQUENCE</scope>
    <source>
        <strain evidence="1">LFN0074</strain>
    </source>
</reference>
<comment type="caution">
    <text evidence="1">The sequence shown here is derived from an EMBL/GenBank/DDBJ whole genome shotgun (WGS) entry which is preliminary data.</text>
</comment>
<proteinExistence type="predicted"/>
<dbReference type="Proteomes" id="UP000639643">
    <property type="component" value="Unassembled WGS sequence"/>
</dbReference>
<name>A0A8H6NT85_9PEZI</name>
<sequence>MTGGLRNLTLAKLAPAAREDSNCPRFAVRPSNPLKADVPIVQQTLDCYCKLGIPVHHAEDYASLPRAQGAGRRFPGDGRGAVKYDGVSHGYATEELPLALCWPTFHASSERDV</sequence>
<protein>
    <submittedName>
        <fullName evidence="1">Uncharacterized protein</fullName>
    </submittedName>
</protein>
<dbReference type="EMBL" id="WIGM01000079">
    <property type="protein sequence ID" value="KAF6842192.1"/>
    <property type="molecule type" value="Genomic_DNA"/>
</dbReference>
<evidence type="ECO:0000313" key="1">
    <source>
        <dbReference type="EMBL" id="KAF6842192.1"/>
    </source>
</evidence>
<dbReference type="AlphaFoldDB" id="A0A8H6NT85"/>